<dbReference type="EMBL" id="BQNB010014441">
    <property type="protein sequence ID" value="GJT28212.1"/>
    <property type="molecule type" value="Genomic_DNA"/>
</dbReference>
<sequence length="506" mass="57590">MHNPMLRDCLSLLMRTLVNLHLYQRQKPLTPQDTEGNIQPTLMRLLATHPDEGADQNKGETSFEVDLNTNSLLLTSFGDPQALLGSEDELKDDSDDKIFKLSKDNWGKHEEAAASYADLKVVVEGFATEADNNRNNYDIAINSVMETVDQINKAKIKERITRFKALNRVSKTLEADSAMKASMHKMTDTNNTTSEDLEFNQRLLKVAEGYIQNSNMPIEIASNLKEINFPSLQARITTIENTHVIMHADISSIKGMCAREARLSKLELIKVVTEVATKAGVDPKSLQSSKAGQEFLKKQDAEIKVLNRECLEKLKKAKELRKKRINQYRWTTNSKLKPEIITNIHIHLNTKPVAITIRKNNDKRNYHVHEPFKFGDFGVTEWDELGAIIPRKKNKVVEDLMTSLSKKYDRLKVIPSELGINPTLPSCEQVLSLSLGRKRKAIQRISNIHKVDVDSLLCYMVMAGNIRTPENQKFYVRLNKMIDEHPDKEKLKSKKVKLEALGYSID</sequence>
<name>A0ABQ5CP79_9ASTR</name>
<evidence type="ECO:0000313" key="1">
    <source>
        <dbReference type="EMBL" id="GJT28212.1"/>
    </source>
</evidence>
<reference evidence="1" key="1">
    <citation type="journal article" date="2022" name="Int. J. Mol. Sci.">
        <title>Draft Genome of Tanacetum Coccineum: Genomic Comparison of Closely Related Tanacetum-Family Plants.</title>
        <authorList>
            <person name="Yamashiro T."/>
            <person name="Shiraishi A."/>
            <person name="Nakayama K."/>
            <person name="Satake H."/>
        </authorList>
    </citation>
    <scope>NUCLEOTIDE SEQUENCE</scope>
</reference>
<proteinExistence type="predicted"/>
<keyword evidence="2" id="KW-1185">Reference proteome</keyword>
<dbReference type="Proteomes" id="UP001151760">
    <property type="component" value="Unassembled WGS sequence"/>
</dbReference>
<reference evidence="1" key="2">
    <citation type="submission" date="2022-01" db="EMBL/GenBank/DDBJ databases">
        <authorList>
            <person name="Yamashiro T."/>
            <person name="Shiraishi A."/>
            <person name="Satake H."/>
            <person name="Nakayama K."/>
        </authorList>
    </citation>
    <scope>NUCLEOTIDE SEQUENCE</scope>
</reference>
<accession>A0ABQ5CP79</accession>
<organism evidence="1 2">
    <name type="scientific">Tanacetum coccineum</name>
    <dbReference type="NCBI Taxonomy" id="301880"/>
    <lineage>
        <taxon>Eukaryota</taxon>
        <taxon>Viridiplantae</taxon>
        <taxon>Streptophyta</taxon>
        <taxon>Embryophyta</taxon>
        <taxon>Tracheophyta</taxon>
        <taxon>Spermatophyta</taxon>
        <taxon>Magnoliopsida</taxon>
        <taxon>eudicotyledons</taxon>
        <taxon>Gunneridae</taxon>
        <taxon>Pentapetalae</taxon>
        <taxon>asterids</taxon>
        <taxon>campanulids</taxon>
        <taxon>Asterales</taxon>
        <taxon>Asteraceae</taxon>
        <taxon>Asteroideae</taxon>
        <taxon>Anthemideae</taxon>
        <taxon>Anthemidinae</taxon>
        <taxon>Tanacetum</taxon>
    </lineage>
</organism>
<gene>
    <name evidence="1" type="ORF">Tco_0908487</name>
</gene>
<protein>
    <submittedName>
        <fullName evidence="1">Uncharacterized protein</fullName>
    </submittedName>
</protein>
<comment type="caution">
    <text evidence="1">The sequence shown here is derived from an EMBL/GenBank/DDBJ whole genome shotgun (WGS) entry which is preliminary data.</text>
</comment>
<evidence type="ECO:0000313" key="2">
    <source>
        <dbReference type="Proteomes" id="UP001151760"/>
    </source>
</evidence>